<proteinExistence type="inferred from homology"/>
<gene>
    <name evidence="5" type="ORF">CLCR_03580</name>
</gene>
<accession>A0A1C1CH38</accession>
<dbReference type="Proteomes" id="UP000094526">
    <property type="component" value="Unassembled WGS sequence"/>
</dbReference>
<dbReference type="InterPro" id="IPR002347">
    <property type="entry name" value="SDR_fam"/>
</dbReference>
<dbReference type="PROSITE" id="PS00061">
    <property type="entry name" value="ADH_SHORT"/>
    <property type="match status" value="1"/>
</dbReference>
<name>A0A1C1CH38_9EURO</name>
<feature type="region of interest" description="Disordered" evidence="4">
    <location>
        <begin position="1"/>
        <end position="21"/>
    </location>
</feature>
<reference evidence="6" key="1">
    <citation type="submission" date="2015-07" db="EMBL/GenBank/DDBJ databases">
        <authorList>
            <person name="Teixeira M.M."/>
            <person name="Souza R.C."/>
            <person name="Almeida L.G."/>
            <person name="Vicente V.A."/>
            <person name="de Hoog S."/>
            <person name="Bocca A.L."/>
            <person name="de Almeida S.R."/>
            <person name="Vasconcelos A.T."/>
            <person name="Felipe M.S."/>
        </authorList>
    </citation>
    <scope>NUCLEOTIDE SEQUENCE [LARGE SCALE GENOMIC DNA]</scope>
    <source>
        <strain evidence="6">KSF</strain>
    </source>
</reference>
<dbReference type="STRING" id="86049.A0A1C1CH38"/>
<dbReference type="EMBL" id="LGRB01000013">
    <property type="protein sequence ID" value="OCT47819.1"/>
    <property type="molecule type" value="Genomic_DNA"/>
</dbReference>
<dbReference type="InterPro" id="IPR036291">
    <property type="entry name" value="NAD(P)-bd_dom_sf"/>
</dbReference>
<dbReference type="OrthoDB" id="5325318at2759"/>
<evidence type="ECO:0000313" key="6">
    <source>
        <dbReference type="Proteomes" id="UP000094526"/>
    </source>
</evidence>
<evidence type="ECO:0000313" key="5">
    <source>
        <dbReference type="EMBL" id="OCT47819.1"/>
    </source>
</evidence>
<dbReference type="AlphaFoldDB" id="A0A1C1CH38"/>
<dbReference type="GO" id="GO:0050664">
    <property type="term" value="F:oxidoreductase activity, acting on NAD(P)H, oxygen as acceptor"/>
    <property type="evidence" value="ECO:0007669"/>
    <property type="project" value="TreeGrafter"/>
</dbReference>
<dbReference type="SUPFAM" id="SSF51735">
    <property type="entry name" value="NAD(P)-binding Rossmann-fold domains"/>
    <property type="match status" value="1"/>
</dbReference>
<dbReference type="PRINTS" id="PR00081">
    <property type="entry name" value="GDHRDH"/>
</dbReference>
<dbReference type="PANTHER" id="PTHR43008">
    <property type="entry name" value="BENZIL REDUCTASE"/>
    <property type="match status" value="1"/>
</dbReference>
<dbReference type="Pfam" id="PF13561">
    <property type="entry name" value="adh_short_C2"/>
    <property type="match status" value="2"/>
</dbReference>
<sequence length="338" mass="35549">MENAGLTQVPPGQCFQTRSTSTSNKALATKLGASSEDAYRSRTIQDMMSLKGRVTVVTGGARGIGLALARGAAELGSDIAVLDVLEKPSEAFEDFEKELGVQARYYRASVTDPEGLTRGFEAIVKDFGQIDNWYGQLLGPPYLLPISANTSQSVTAAGIVHDKPFLDTTWEEGARILEVNVSSGFLDVQSHLLTQDQVMGTMLSAQLAAKQMRAQNTGGSIVMIASVSAGTALQLQRLNIYAASKGAVKSLCGQLAVELAPLGIRVNTVSPGFIATEMTKGLAVTRPELLTVFKSPPLGRIGDRADLKGVVGYLLSDAAAYTTGTDVLVTGGVHAGLL</sequence>
<keyword evidence="2" id="KW-0521">NADP</keyword>
<protein>
    <submittedName>
        <fullName evidence="5">Short chain type dehydrogenase</fullName>
    </submittedName>
</protein>
<dbReference type="GO" id="GO:0016616">
    <property type="term" value="F:oxidoreductase activity, acting on the CH-OH group of donors, NAD or NADP as acceptor"/>
    <property type="evidence" value="ECO:0007669"/>
    <property type="project" value="UniProtKB-ARBA"/>
</dbReference>
<evidence type="ECO:0000256" key="1">
    <source>
        <dbReference type="ARBA" id="ARBA00006484"/>
    </source>
</evidence>
<evidence type="ECO:0000256" key="4">
    <source>
        <dbReference type="SAM" id="MobiDB-lite"/>
    </source>
</evidence>
<dbReference type="VEuPathDB" id="FungiDB:G647_04531"/>
<comment type="caution">
    <text evidence="5">The sequence shown here is derived from an EMBL/GenBank/DDBJ whole genome shotgun (WGS) entry which is preliminary data.</text>
</comment>
<comment type="similarity">
    <text evidence="1">Belongs to the short-chain dehydrogenases/reductases (SDR) family.</text>
</comment>
<organism evidence="5 6">
    <name type="scientific">Cladophialophora carrionii</name>
    <dbReference type="NCBI Taxonomy" id="86049"/>
    <lineage>
        <taxon>Eukaryota</taxon>
        <taxon>Fungi</taxon>
        <taxon>Dikarya</taxon>
        <taxon>Ascomycota</taxon>
        <taxon>Pezizomycotina</taxon>
        <taxon>Eurotiomycetes</taxon>
        <taxon>Chaetothyriomycetidae</taxon>
        <taxon>Chaetothyriales</taxon>
        <taxon>Herpotrichiellaceae</taxon>
        <taxon>Cladophialophora</taxon>
    </lineage>
</organism>
<evidence type="ECO:0000256" key="2">
    <source>
        <dbReference type="ARBA" id="ARBA00022857"/>
    </source>
</evidence>
<dbReference type="VEuPathDB" id="FungiDB:CLCR_03580"/>
<dbReference type="Gene3D" id="3.40.50.720">
    <property type="entry name" value="NAD(P)-binding Rossmann-like Domain"/>
    <property type="match status" value="1"/>
</dbReference>
<keyword evidence="3" id="KW-0560">Oxidoreductase</keyword>
<dbReference type="InterPro" id="IPR020904">
    <property type="entry name" value="Sc_DH/Rdtase_CS"/>
</dbReference>
<evidence type="ECO:0000256" key="3">
    <source>
        <dbReference type="ARBA" id="ARBA00023002"/>
    </source>
</evidence>
<keyword evidence="6" id="KW-1185">Reference proteome</keyword>
<dbReference type="PANTHER" id="PTHR43008:SF4">
    <property type="entry name" value="CHAIN DEHYDROGENASE, PUTATIVE (AFU_ORTHOLOGUE AFUA_4G08710)-RELATED"/>
    <property type="match status" value="1"/>
</dbReference>